<evidence type="ECO:0000313" key="2">
    <source>
        <dbReference type="Proteomes" id="UP000580856"/>
    </source>
</evidence>
<dbReference type="Proteomes" id="UP000580856">
    <property type="component" value="Unassembled WGS sequence"/>
</dbReference>
<comment type="caution">
    <text evidence="1">The sequence shown here is derived from an EMBL/GenBank/DDBJ whole genome shotgun (WGS) entry which is preliminary data.</text>
</comment>
<protein>
    <submittedName>
        <fullName evidence="1">Uncharacterized protein</fullName>
    </submittedName>
</protein>
<dbReference type="RefSeq" id="WP_167942049.1">
    <property type="nucleotide sequence ID" value="NZ_JAATJA010000003.1"/>
</dbReference>
<gene>
    <name evidence="1" type="ORF">GGQ74_002648</name>
</gene>
<accession>A0A846QV17</accession>
<sequence length="85" mass="9933">MPYITQDRREAFDDLLEQLAANVESEGEMNYCIYRLASLVVERTGESYAKLAMCSSAMEHAKLEWYRRHLAPYEDRKIAENGDIR</sequence>
<dbReference type="EMBL" id="JAATJA010000003">
    <property type="protein sequence ID" value="NJB68954.1"/>
    <property type="molecule type" value="Genomic_DNA"/>
</dbReference>
<dbReference type="AlphaFoldDB" id="A0A846QV17"/>
<keyword evidence="2" id="KW-1185">Reference proteome</keyword>
<dbReference type="InterPro" id="IPR054194">
    <property type="entry name" value="DUF6899"/>
</dbReference>
<evidence type="ECO:0000313" key="1">
    <source>
        <dbReference type="EMBL" id="NJB68954.1"/>
    </source>
</evidence>
<dbReference type="Pfam" id="PF21840">
    <property type="entry name" value="DUF6899"/>
    <property type="match status" value="1"/>
</dbReference>
<proteinExistence type="predicted"/>
<organism evidence="1 2">
    <name type="scientific">Desulfobaculum xiamenense</name>
    <dbReference type="NCBI Taxonomy" id="995050"/>
    <lineage>
        <taxon>Bacteria</taxon>
        <taxon>Pseudomonadati</taxon>
        <taxon>Thermodesulfobacteriota</taxon>
        <taxon>Desulfovibrionia</taxon>
        <taxon>Desulfovibrionales</taxon>
        <taxon>Desulfovibrionaceae</taxon>
        <taxon>Desulfobaculum</taxon>
    </lineage>
</organism>
<name>A0A846QV17_9BACT</name>
<reference evidence="1 2" key="1">
    <citation type="submission" date="2020-03" db="EMBL/GenBank/DDBJ databases">
        <title>Genomic Encyclopedia of Type Strains, Phase IV (KMG-IV): sequencing the most valuable type-strain genomes for metagenomic binning, comparative biology and taxonomic classification.</title>
        <authorList>
            <person name="Goeker M."/>
        </authorList>
    </citation>
    <scope>NUCLEOTIDE SEQUENCE [LARGE SCALE GENOMIC DNA]</scope>
    <source>
        <strain evidence="1 2">DSM 24233</strain>
    </source>
</reference>